<dbReference type="InterPro" id="IPR019933">
    <property type="entry name" value="DivIVA_domain"/>
</dbReference>
<keyword evidence="1" id="KW-0175">Coiled coil</keyword>
<dbReference type="OrthoDB" id="3209732at2"/>
<comment type="caution">
    <text evidence="3">The sequence shown here is derived from an EMBL/GenBank/DDBJ whole genome shotgun (WGS) entry which is preliminary data.</text>
</comment>
<accession>A0A5C8I930</accession>
<dbReference type="AlphaFoldDB" id="A0A5C8I930"/>
<protein>
    <submittedName>
        <fullName evidence="3">DivIVA domain-containing protein</fullName>
    </submittedName>
</protein>
<dbReference type="RefSeq" id="WP_147049550.1">
    <property type="nucleotide sequence ID" value="NZ_BKAH01000002.1"/>
</dbReference>
<gene>
    <name evidence="3" type="ORF">FVP74_02675</name>
</gene>
<sequence>MSDQTPTDDPSAFDQLLGAGSAASFTTGFRGYDKDEVDAAIADLTRRQAAQADEVARLKDAHHRVTLTAGAGARRIEELEEQVALLTAQAATAEDRVQTLSDELLATGGESVARQRFEEVLHVAEEQAGVLIRNATVQAERLLAAAHEEILARRAEAQADAEAIVARAEHDAQQARLRIDTELTAHEAQLERERTHAAEKVAQAEREAAAIRTEAEKGAAALRSMTAREAERTRAEAEEAVRQLRVRALEFEESLTRRQDDAQQEFLVLHNQAVAHAERITQDANDQVAASLEHAQRVAGKADDFERLMRAQAQQIEADAAARARETLERARVKSQKIIDTVTNHSQAVLRDAEDRTRALRWQQHQLTSFMAEVRELMRTDVLGGAEALSAEDAAAIEAVVSVEEAVAVELADTVAEIQGESGRDGDAAAGTADAEGEPTPV</sequence>
<dbReference type="Proteomes" id="UP000321949">
    <property type="component" value="Unassembled WGS sequence"/>
</dbReference>
<evidence type="ECO:0000313" key="4">
    <source>
        <dbReference type="Proteomes" id="UP000321949"/>
    </source>
</evidence>
<evidence type="ECO:0000313" key="3">
    <source>
        <dbReference type="EMBL" id="TXK15318.1"/>
    </source>
</evidence>
<feature type="coiled-coil region" evidence="1">
    <location>
        <begin position="41"/>
        <end position="103"/>
    </location>
</feature>
<proteinExistence type="predicted"/>
<feature type="region of interest" description="Disordered" evidence="2">
    <location>
        <begin position="417"/>
        <end position="442"/>
    </location>
</feature>
<evidence type="ECO:0000256" key="2">
    <source>
        <dbReference type="SAM" id="MobiDB-lite"/>
    </source>
</evidence>
<feature type="coiled-coil region" evidence="1">
    <location>
        <begin position="187"/>
        <end position="254"/>
    </location>
</feature>
<organism evidence="3 4">
    <name type="scientific">Microbacterium saccharophilum</name>
    <dbReference type="NCBI Taxonomy" id="1213358"/>
    <lineage>
        <taxon>Bacteria</taxon>
        <taxon>Bacillati</taxon>
        <taxon>Actinomycetota</taxon>
        <taxon>Actinomycetes</taxon>
        <taxon>Micrococcales</taxon>
        <taxon>Microbacteriaceae</taxon>
        <taxon>Microbacterium</taxon>
    </lineage>
</organism>
<dbReference type="EMBL" id="VRSX01000001">
    <property type="protein sequence ID" value="TXK15318.1"/>
    <property type="molecule type" value="Genomic_DNA"/>
</dbReference>
<reference evidence="3 4" key="1">
    <citation type="submission" date="2019-08" db="EMBL/GenBank/DDBJ databases">
        <authorList>
            <person name="Dong K."/>
        </authorList>
    </citation>
    <scope>NUCLEOTIDE SEQUENCE [LARGE SCALE GENOMIC DNA]</scope>
    <source>
        <strain evidence="3 4">K-1</strain>
    </source>
</reference>
<evidence type="ECO:0000256" key="1">
    <source>
        <dbReference type="SAM" id="Coils"/>
    </source>
</evidence>
<keyword evidence="4" id="KW-1185">Reference proteome</keyword>
<dbReference type="NCBIfam" id="TIGR03544">
    <property type="entry name" value="DivI1A_domain"/>
    <property type="match status" value="1"/>
</dbReference>
<name>A0A5C8I930_9MICO</name>